<dbReference type="KEGG" id="ahm:TL08_04360"/>
<feature type="chain" id="PRO_5042091675" evidence="1">
    <location>
        <begin position="31"/>
        <end position="371"/>
    </location>
</feature>
<evidence type="ECO:0000259" key="2">
    <source>
        <dbReference type="Pfam" id="PF00144"/>
    </source>
</evidence>
<keyword evidence="3" id="KW-0378">Hydrolase</keyword>
<accession>A0AAC9HLW1</accession>
<dbReference type="GO" id="GO:0009002">
    <property type="term" value="F:serine-type D-Ala-D-Ala carboxypeptidase activity"/>
    <property type="evidence" value="ECO:0007669"/>
    <property type="project" value="UniProtKB-EC"/>
</dbReference>
<dbReference type="PANTHER" id="PTHR46825:SF7">
    <property type="entry name" value="D-ALANYL-D-ALANINE CARBOXYPEPTIDASE"/>
    <property type="match status" value="1"/>
</dbReference>
<dbReference type="Pfam" id="PF00144">
    <property type="entry name" value="Beta-lactamase"/>
    <property type="match status" value="1"/>
</dbReference>
<dbReference type="PROSITE" id="PS51318">
    <property type="entry name" value="TAT"/>
    <property type="match status" value="1"/>
</dbReference>
<dbReference type="InterPro" id="IPR050491">
    <property type="entry name" value="AmpC-like"/>
</dbReference>
<dbReference type="RefSeq" id="WP_069853269.1">
    <property type="nucleotide sequence ID" value="NZ_CP014859.1"/>
</dbReference>
<evidence type="ECO:0000256" key="1">
    <source>
        <dbReference type="SAM" id="SignalP"/>
    </source>
</evidence>
<proteinExistence type="predicted"/>
<dbReference type="Gene3D" id="3.40.710.10">
    <property type="entry name" value="DD-peptidase/beta-lactamase superfamily"/>
    <property type="match status" value="1"/>
</dbReference>
<reference evidence="4" key="1">
    <citation type="submission" date="2016-03" db="EMBL/GenBank/DDBJ databases">
        <title>Complete genome sequence of the type strain Actinoalloteichus hymeniacidonis DSM 45092.</title>
        <authorList>
            <person name="Schaffert L."/>
            <person name="Albersmeier A."/>
            <person name="Winkler A."/>
            <person name="Kalinowski J."/>
            <person name="Zotchev S."/>
            <person name="Ruckert C."/>
        </authorList>
    </citation>
    <scope>NUCLEOTIDE SEQUENCE [LARGE SCALE GENOMIC DNA]</scope>
    <source>
        <strain evidence="4">HPA177(T) (DSM 45092(T))</strain>
    </source>
</reference>
<keyword evidence="4" id="KW-1185">Reference proteome</keyword>
<dbReference type="InterPro" id="IPR006311">
    <property type="entry name" value="TAT_signal"/>
</dbReference>
<organism evidence="3 4">
    <name type="scientific">Actinoalloteichus hymeniacidonis</name>
    <dbReference type="NCBI Taxonomy" id="340345"/>
    <lineage>
        <taxon>Bacteria</taxon>
        <taxon>Bacillati</taxon>
        <taxon>Actinomycetota</taxon>
        <taxon>Actinomycetes</taxon>
        <taxon>Pseudonocardiales</taxon>
        <taxon>Pseudonocardiaceae</taxon>
        <taxon>Actinoalloteichus</taxon>
    </lineage>
</organism>
<dbReference type="InterPro" id="IPR012338">
    <property type="entry name" value="Beta-lactam/transpept-like"/>
</dbReference>
<dbReference type="InterPro" id="IPR001466">
    <property type="entry name" value="Beta-lactam-related"/>
</dbReference>
<sequence>MKTIRRRFIGITGALTLVLSPLVLPTAAVAQEDHAATQEALDHYRAVGGPGAAVYAGDTESAWTVTSGTAQIGQQRPIAPTDHFRNGSQSKTFTAAVIMQLVDEGLIDLDAPIETYLPGVFTGNYDGNVITTRQLLLHTAGMVRDVRDAQAEPDGTYALAELVRSAMDEPPMGAPESGVYYSNVNYLVLGLLIEEITGQSAHDALTERIIEPLGLTGTSLPARGDRALREPFINGYAIVRIPPLVFWTETTTSTELSVWSTAAGMESTLEDSVTFYRALLDGEVVSAEALAEMRDTVPYLNGYGMGLGLNDRELSCGGTAWFKHGALSTGHTSVTAVTDDGRFASLVTNSFVTTMEATNRADAVLDAALCD</sequence>
<keyword evidence="3" id="KW-0121">Carboxypeptidase</keyword>
<dbReference type="PANTHER" id="PTHR46825">
    <property type="entry name" value="D-ALANYL-D-ALANINE-CARBOXYPEPTIDASE/ENDOPEPTIDASE AMPH"/>
    <property type="match status" value="1"/>
</dbReference>
<dbReference type="SUPFAM" id="SSF56601">
    <property type="entry name" value="beta-lactamase/transpeptidase-like"/>
    <property type="match status" value="1"/>
</dbReference>
<keyword evidence="1" id="KW-0732">Signal</keyword>
<dbReference type="EMBL" id="CP014859">
    <property type="protein sequence ID" value="AOS61702.1"/>
    <property type="molecule type" value="Genomic_DNA"/>
</dbReference>
<feature type="domain" description="Beta-lactamase-related" evidence="2">
    <location>
        <begin position="47"/>
        <end position="368"/>
    </location>
</feature>
<gene>
    <name evidence="3" type="ORF">TL08_04360</name>
</gene>
<evidence type="ECO:0000313" key="4">
    <source>
        <dbReference type="Proteomes" id="UP000095210"/>
    </source>
</evidence>
<keyword evidence="3" id="KW-0645">Protease</keyword>
<dbReference type="EC" id="3.4.16.4" evidence="3"/>
<protein>
    <submittedName>
        <fullName evidence="3">Penicillin-binding protein, beta-lactamase class C</fullName>
        <ecNumber evidence="3">3.4.16.4</ecNumber>
    </submittedName>
</protein>
<name>A0AAC9HLW1_9PSEU</name>
<feature type="signal peptide" evidence="1">
    <location>
        <begin position="1"/>
        <end position="30"/>
    </location>
</feature>
<dbReference type="AlphaFoldDB" id="A0AAC9HLW1"/>
<evidence type="ECO:0000313" key="3">
    <source>
        <dbReference type="EMBL" id="AOS61702.1"/>
    </source>
</evidence>
<dbReference type="Proteomes" id="UP000095210">
    <property type="component" value="Chromosome"/>
</dbReference>